<dbReference type="SUPFAM" id="SSF48452">
    <property type="entry name" value="TPR-like"/>
    <property type="match status" value="1"/>
</dbReference>
<keyword evidence="9" id="KW-1185">Reference proteome</keyword>
<dbReference type="RefSeq" id="WP_076381573.1">
    <property type="nucleotide sequence ID" value="NZ_AP017422.1"/>
</dbReference>
<feature type="domain" description="SusD-like N-terminal" evidence="7">
    <location>
        <begin position="42"/>
        <end position="240"/>
    </location>
</feature>
<dbReference type="Pfam" id="PF14322">
    <property type="entry name" value="SusD-like_3"/>
    <property type="match status" value="1"/>
</dbReference>
<dbReference type="Proteomes" id="UP000186917">
    <property type="component" value="Unassembled WGS sequence"/>
</dbReference>
<evidence type="ECO:0000313" key="9">
    <source>
        <dbReference type="Proteomes" id="UP000186917"/>
    </source>
</evidence>
<comment type="subcellular location">
    <subcellularLocation>
        <location evidence="1">Cell outer membrane</location>
    </subcellularLocation>
</comment>
<dbReference type="EMBL" id="FTOR01000009">
    <property type="protein sequence ID" value="SIT29730.1"/>
    <property type="molecule type" value="Genomic_DNA"/>
</dbReference>
<dbReference type="AlphaFoldDB" id="A0A1N7R3M8"/>
<organism evidence="8 9">
    <name type="scientific">Filimonas lacunae</name>
    <dbReference type="NCBI Taxonomy" id="477680"/>
    <lineage>
        <taxon>Bacteria</taxon>
        <taxon>Pseudomonadati</taxon>
        <taxon>Bacteroidota</taxon>
        <taxon>Chitinophagia</taxon>
        <taxon>Chitinophagales</taxon>
        <taxon>Chitinophagaceae</taxon>
        <taxon>Filimonas</taxon>
    </lineage>
</organism>
<evidence type="ECO:0000256" key="4">
    <source>
        <dbReference type="ARBA" id="ARBA00023136"/>
    </source>
</evidence>
<dbReference type="InterPro" id="IPR012944">
    <property type="entry name" value="SusD_RagB_dom"/>
</dbReference>
<dbReference type="InterPro" id="IPR011990">
    <property type="entry name" value="TPR-like_helical_dom_sf"/>
</dbReference>
<dbReference type="GO" id="GO:0009279">
    <property type="term" value="C:cell outer membrane"/>
    <property type="evidence" value="ECO:0007669"/>
    <property type="project" value="UniProtKB-SubCell"/>
</dbReference>
<evidence type="ECO:0000259" key="6">
    <source>
        <dbReference type="Pfam" id="PF07980"/>
    </source>
</evidence>
<dbReference type="STRING" id="477680.SAMN05421788_10914"/>
<proteinExistence type="inferred from homology"/>
<evidence type="ECO:0000256" key="3">
    <source>
        <dbReference type="ARBA" id="ARBA00022729"/>
    </source>
</evidence>
<protein>
    <submittedName>
        <fullName evidence="8">Starch-binding associating with outer membrane</fullName>
    </submittedName>
</protein>
<dbReference type="InterPro" id="IPR033985">
    <property type="entry name" value="SusD-like_N"/>
</dbReference>
<keyword evidence="5" id="KW-0998">Cell outer membrane</keyword>
<dbReference type="Pfam" id="PF07980">
    <property type="entry name" value="SusD_RagB"/>
    <property type="match status" value="1"/>
</dbReference>
<sequence>MYNKIYTLLLMVLLLAGCRKDPSLVSPTDNYAVNLYPKTLNDVNSVLAPCYGNLRDPNLYGFHLWPKALANSTHTINSIYNGDASWNEMANTNLSITNQYAQEAWVSFFVGVKNCNALLYAADFYEHNFSRAEDKTAIDWARGQAYFLRAFYYFNLECLFGESYITTAGGGDKMGVPLFDRLAITVDSTQKARSTARATWDLIISDLQQAATLLKGKSWTGEDQGRVSEWAAKALLGKAYVFTQDWAKARPLLLDVINNSGKTLMPYAKYRDAFIGITANEFNEESLFELNVDQDSKGNYGVYGNTPNATTINGLIWPPWALGNDGTEGNAQPLGYGNAFLHDQNVLRFGYKAGTYDLVDNPSFNSAKDPSYTNPRKIMDPAYKVNALLVRTAQTADPRLYVNALQPWVDSVKYDGTNWYPVSKPNYYAGDKSKYGWSVRKYSPIFNNINNTGPADAWNLYFLRLADVYLLYAEASKASGETGVALEYLNKVKRRAYGYNINAASPVDYASLTATTSAGAADPVLGNNPLYYERWAELFNEGHWWFDVCRWRIGKTEATYYGTAINVSGPFQWDDTKSYTWPIPLAELNSNAKIAGQQNPGYN</sequence>
<evidence type="ECO:0000313" key="8">
    <source>
        <dbReference type="EMBL" id="SIT29730.1"/>
    </source>
</evidence>
<name>A0A1N7R3M8_9BACT</name>
<evidence type="ECO:0000256" key="2">
    <source>
        <dbReference type="ARBA" id="ARBA00006275"/>
    </source>
</evidence>
<accession>A0A1N7R3M8</accession>
<keyword evidence="3" id="KW-0732">Signal</keyword>
<gene>
    <name evidence="8" type="ORF">SAMN05421788_10914</name>
</gene>
<reference evidence="9" key="1">
    <citation type="submission" date="2017-01" db="EMBL/GenBank/DDBJ databases">
        <authorList>
            <person name="Varghese N."/>
            <person name="Submissions S."/>
        </authorList>
    </citation>
    <scope>NUCLEOTIDE SEQUENCE [LARGE SCALE GENOMIC DNA]</scope>
    <source>
        <strain evidence="9">DSM 21054</strain>
    </source>
</reference>
<dbReference type="OrthoDB" id="973538at2"/>
<evidence type="ECO:0000256" key="5">
    <source>
        <dbReference type="ARBA" id="ARBA00023237"/>
    </source>
</evidence>
<comment type="similarity">
    <text evidence="2">Belongs to the SusD family.</text>
</comment>
<evidence type="ECO:0000256" key="1">
    <source>
        <dbReference type="ARBA" id="ARBA00004442"/>
    </source>
</evidence>
<evidence type="ECO:0000259" key="7">
    <source>
        <dbReference type="Pfam" id="PF14322"/>
    </source>
</evidence>
<dbReference type="PROSITE" id="PS51257">
    <property type="entry name" value="PROKAR_LIPOPROTEIN"/>
    <property type="match status" value="1"/>
</dbReference>
<dbReference type="Gene3D" id="1.25.40.390">
    <property type="match status" value="1"/>
</dbReference>
<feature type="domain" description="RagB/SusD" evidence="6">
    <location>
        <begin position="387"/>
        <end position="602"/>
    </location>
</feature>
<keyword evidence="4" id="KW-0472">Membrane</keyword>